<dbReference type="RefSeq" id="WP_304986325.1">
    <property type="nucleotide sequence ID" value="NZ_BAAACR010000004.1"/>
</dbReference>
<dbReference type="EMBL" id="BAAACR010000004">
    <property type="protein sequence ID" value="GAA0206113.1"/>
    <property type="molecule type" value="Genomic_DNA"/>
</dbReference>
<comment type="caution">
    <text evidence="1">The sequence shown here is derived from an EMBL/GenBank/DDBJ whole genome shotgun (WGS) entry which is preliminary data.</text>
</comment>
<protein>
    <recommendedName>
        <fullName evidence="3">Phage tail protein I</fullName>
    </recommendedName>
</protein>
<proteinExistence type="predicted"/>
<accession>A0ABN0SY50</accession>
<dbReference type="Proteomes" id="UP001500399">
    <property type="component" value="Unassembled WGS sequence"/>
</dbReference>
<dbReference type="InterPro" id="IPR006521">
    <property type="entry name" value="Tail_protein_I"/>
</dbReference>
<organism evidence="1 2">
    <name type="scientific">Selenomonas dianae</name>
    <dbReference type="NCBI Taxonomy" id="135079"/>
    <lineage>
        <taxon>Bacteria</taxon>
        <taxon>Bacillati</taxon>
        <taxon>Bacillota</taxon>
        <taxon>Negativicutes</taxon>
        <taxon>Selenomonadales</taxon>
        <taxon>Selenomonadaceae</taxon>
        <taxon>Selenomonas</taxon>
    </lineage>
</organism>
<sequence length="244" mass="27703">MSKDLQSVSLLDILPPNLLADKQIYVAARALDDELQKITEATRNALLLPRLDELSEEIIDLLAWQWHVDFYEPSMSIDVKRQLVRESIAWHRIKGTKDAVEKMVQTVFSGGIVTEWFEYGGEPYHFRIDVLNAPNMTAENMGRLLAVVNASKNTRSWLDELRFRREAWNDMYYASAPTIHTTYEIRPAQITDAQTSARHYIGAAASTHTTYEVYPDVARDAKASIVFYAGGVGITHKVLEVTQT</sequence>
<reference evidence="1 2" key="1">
    <citation type="journal article" date="2019" name="Int. J. Syst. Evol. Microbiol.">
        <title>The Global Catalogue of Microorganisms (GCM) 10K type strain sequencing project: providing services to taxonomists for standard genome sequencing and annotation.</title>
        <authorList>
            <consortium name="The Broad Institute Genomics Platform"/>
            <consortium name="The Broad Institute Genome Sequencing Center for Infectious Disease"/>
            <person name="Wu L."/>
            <person name="Ma J."/>
        </authorList>
    </citation>
    <scope>NUCLEOTIDE SEQUENCE [LARGE SCALE GENOMIC DNA]</scope>
    <source>
        <strain evidence="1 2">JCM 8542</strain>
    </source>
</reference>
<dbReference type="NCBIfam" id="TIGR01634">
    <property type="entry name" value="tail_P2_I"/>
    <property type="match status" value="1"/>
</dbReference>
<keyword evidence="2" id="KW-1185">Reference proteome</keyword>
<evidence type="ECO:0000313" key="1">
    <source>
        <dbReference type="EMBL" id="GAA0206113.1"/>
    </source>
</evidence>
<gene>
    <name evidence="1" type="ORF">GCM10008919_06680</name>
</gene>
<evidence type="ECO:0008006" key="3">
    <source>
        <dbReference type="Google" id="ProtNLM"/>
    </source>
</evidence>
<evidence type="ECO:0000313" key="2">
    <source>
        <dbReference type="Proteomes" id="UP001500399"/>
    </source>
</evidence>
<dbReference type="Pfam" id="PF09684">
    <property type="entry name" value="Tail_P2_I"/>
    <property type="match status" value="1"/>
</dbReference>
<name>A0ABN0SY50_9FIRM</name>